<feature type="domain" description="Transposase IS204/IS1001/IS1096/IS1165 zinc-finger" evidence="2">
    <location>
        <begin position="34"/>
        <end position="76"/>
    </location>
</feature>
<evidence type="ECO:0000259" key="2">
    <source>
        <dbReference type="Pfam" id="PF14690"/>
    </source>
</evidence>
<name>A0ABN6ZL25_9FIRM</name>
<evidence type="ECO:0000313" key="5">
    <source>
        <dbReference type="Proteomes" id="UP001432099"/>
    </source>
</evidence>
<dbReference type="Proteomes" id="UP001432099">
    <property type="component" value="Chromosome"/>
</dbReference>
<protein>
    <submittedName>
        <fullName evidence="4">Transposase</fullName>
    </submittedName>
</protein>
<dbReference type="EMBL" id="AP028127">
    <property type="protein sequence ID" value="BEH90251.1"/>
    <property type="molecule type" value="Genomic_DNA"/>
</dbReference>
<dbReference type="Pfam" id="PF14690">
    <property type="entry name" value="Zn_ribbon_ISL3"/>
    <property type="match status" value="1"/>
</dbReference>
<dbReference type="RefSeq" id="WP_304407259.1">
    <property type="nucleotide sequence ID" value="NZ_AP028127.1"/>
</dbReference>
<dbReference type="InterPro" id="IPR029261">
    <property type="entry name" value="Transposase_Znf"/>
</dbReference>
<dbReference type="Pfam" id="PF01610">
    <property type="entry name" value="DDE_Tnp_ISL3"/>
    <property type="match status" value="2"/>
</dbReference>
<dbReference type="PANTHER" id="PTHR33498">
    <property type="entry name" value="TRANSPOSASE FOR INSERTION SEQUENCE ELEMENT IS1557"/>
    <property type="match status" value="1"/>
</dbReference>
<dbReference type="PANTHER" id="PTHR33498:SF1">
    <property type="entry name" value="TRANSPOSASE FOR INSERTION SEQUENCE ELEMENT IS1557"/>
    <property type="match status" value="1"/>
</dbReference>
<gene>
    <name evidence="4" type="primary">tnpA_2</name>
    <name evidence="3" type="synonym">tnpA_1</name>
    <name evidence="3" type="ORF">T23_03530</name>
    <name evidence="4" type="ORF">T23_21840</name>
</gene>
<accession>A0ABN6ZL25</accession>
<dbReference type="EMBL" id="AP028127">
    <property type="protein sequence ID" value="BEH92082.1"/>
    <property type="molecule type" value="Genomic_DNA"/>
</dbReference>
<evidence type="ECO:0000313" key="4">
    <source>
        <dbReference type="EMBL" id="BEH92082.1"/>
    </source>
</evidence>
<proteinExistence type="predicted"/>
<sequence length="543" mass="63044">MNLNVFFPENLMIQSIENNEHIILICLKSESKFNHCPLCGMKSHQVHSTYLRKPLDASILNKPVQLRIQAKKFFCLNPNCKRQIFTERFTGFLNAYRRLTIRLEEVFLQLSLSMSAEALSRFLFKLGYKRSGDALLDLLRRIDSTEKDIKNQSLTHIGVDDFSFRRGVDFGTVICDLETHRPVEILASRSTQAFKEWLEKHPSVELVTRDRATTYTKAIHLTNPNIIQVADKWHFLKNLLTVVKETISSRFPKGWFIMPESSITKKTDPATDITITNVNSISSHESLSEKEQAKWALILEIQKVYQQVGSIRQTARQLKLSRTTVAKYIQLSEPPKQIRKPRVNQFVPYLNQITQWCQEGKTARWIHEQLIHQGFKGGASSTRRKVQEIKANLPVKTSEKATEKISKKSSKLLKATKFQLTSFIWRKPTSLTQPELNLLNELFQAHADLSELYTAIQVFRDLVTMGQVFKLSQWLERYATHEIKLLREFCLRMKRDEQSISNALVYPYTNAICEGNVNRIKMIKRQMYGRASFELLRIKVLYS</sequence>
<organism evidence="4 5">
    <name type="scientific">Turicibacter faecis</name>
    <dbReference type="NCBI Taxonomy" id="2963365"/>
    <lineage>
        <taxon>Bacteria</taxon>
        <taxon>Bacillati</taxon>
        <taxon>Bacillota</taxon>
        <taxon>Erysipelotrichia</taxon>
        <taxon>Erysipelotrichales</taxon>
        <taxon>Turicibacteraceae</taxon>
        <taxon>Turicibacter</taxon>
    </lineage>
</organism>
<dbReference type="InterPro" id="IPR047951">
    <property type="entry name" value="Transpos_ISL3"/>
</dbReference>
<reference evidence="4" key="1">
    <citation type="journal article" date="2024" name="Int. J. Syst. Evol. Microbiol.">
        <title>Turicibacter faecis sp. nov., isolated from faeces of heart failure mouse model.</title>
        <authorList>
            <person name="Imamura Y."/>
            <person name="Motooka D."/>
            <person name="Nakajima Y."/>
            <person name="Ito S."/>
            <person name="Kitakaze M."/>
            <person name="Iida T."/>
            <person name="Nakamura S."/>
        </authorList>
    </citation>
    <scope>NUCLEOTIDE SEQUENCE</scope>
    <source>
        <strain evidence="4">TC023</strain>
    </source>
</reference>
<feature type="domain" description="Transposase IS204/IS1001/IS1096/IS1165 DDE" evidence="1">
    <location>
        <begin position="400"/>
        <end position="539"/>
    </location>
</feature>
<dbReference type="NCBIfam" id="NF033550">
    <property type="entry name" value="transpos_ISL3"/>
    <property type="match status" value="1"/>
</dbReference>
<feature type="domain" description="Transposase IS204/IS1001/IS1096/IS1165 DDE" evidence="1">
    <location>
        <begin position="157"/>
        <end position="359"/>
    </location>
</feature>
<evidence type="ECO:0000259" key="1">
    <source>
        <dbReference type="Pfam" id="PF01610"/>
    </source>
</evidence>
<keyword evidence="5" id="KW-1185">Reference proteome</keyword>
<dbReference type="InterPro" id="IPR002560">
    <property type="entry name" value="Transposase_DDE"/>
</dbReference>
<evidence type="ECO:0000313" key="3">
    <source>
        <dbReference type="EMBL" id="BEH90251.1"/>
    </source>
</evidence>